<proteinExistence type="predicted"/>
<feature type="compositionally biased region" description="Pro residues" evidence="1">
    <location>
        <begin position="1"/>
        <end position="10"/>
    </location>
</feature>
<dbReference type="AlphaFoldDB" id="A0A5B7JKR3"/>
<organism evidence="2 3">
    <name type="scientific">Portunus trituberculatus</name>
    <name type="common">Swimming crab</name>
    <name type="synonym">Neptunus trituberculatus</name>
    <dbReference type="NCBI Taxonomy" id="210409"/>
    <lineage>
        <taxon>Eukaryota</taxon>
        <taxon>Metazoa</taxon>
        <taxon>Ecdysozoa</taxon>
        <taxon>Arthropoda</taxon>
        <taxon>Crustacea</taxon>
        <taxon>Multicrustacea</taxon>
        <taxon>Malacostraca</taxon>
        <taxon>Eumalacostraca</taxon>
        <taxon>Eucarida</taxon>
        <taxon>Decapoda</taxon>
        <taxon>Pleocyemata</taxon>
        <taxon>Brachyura</taxon>
        <taxon>Eubrachyura</taxon>
        <taxon>Portunoidea</taxon>
        <taxon>Portunidae</taxon>
        <taxon>Portuninae</taxon>
        <taxon>Portunus</taxon>
    </lineage>
</organism>
<gene>
    <name evidence="2" type="ORF">E2C01_089992</name>
</gene>
<accession>A0A5B7JKR3</accession>
<reference evidence="2 3" key="1">
    <citation type="submission" date="2019-05" db="EMBL/GenBank/DDBJ databases">
        <title>Another draft genome of Portunus trituberculatus and its Hox gene families provides insights of decapod evolution.</title>
        <authorList>
            <person name="Jeong J.-H."/>
            <person name="Song I."/>
            <person name="Kim S."/>
            <person name="Choi T."/>
            <person name="Kim D."/>
            <person name="Ryu S."/>
            <person name="Kim W."/>
        </authorList>
    </citation>
    <scope>NUCLEOTIDE SEQUENCE [LARGE SCALE GENOMIC DNA]</scope>
    <source>
        <tissue evidence="2">Muscle</tissue>
    </source>
</reference>
<keyword evidence="3" id="KW-1185">Reference proteome</keyword>
<name>A0A5B7JKR3_PORTR</name>
<dbReference type="Proteomes" id="UP000324222">
    <property type="component" value="Unassembled WGS sequence"/>
</dbReference>
<sequence>MGPSPQPHPAAPSSVTGSWN</sequence>
<evidence type="ECO:0000313" key="2">
    <source>
        <dbReference type="EMBL" id="MPC94806.1"/>
    </source>
</evidence>
<dbReference type="EMBL" id="VSRR010099931">
    <property type="protein sequence ID" value="MPC94806.1"/>
    <property type="molecule type" value="Genomic_DNA"/>
</dbReference>
<evidence type="ECO:0000313" key="3">
    <source>
        <dbReference type="Proteomes" id="UP000324222"/>
    </source>
</evidence>
<protein>
    <submittedName>
        <fullName evidence="2">Uncharacterized protein</fullName>
    </submittedName>
</protein>
<feature type="region of interest" description="Disordered" evidence="1">
    <location>
        <begin position="1"/>
        <end position="20"/>
    </location>
</feature>
<evidence type="ECO:0000256" key="1">
    <source>
        <dbReference type="SAM" id="MobiDB-lite"/>
    </source>
</evidence>
<comment type="caution">
    <text evidence="2">The sequence shown here is derived from an EMBL/GenBank/DDBJ whole genome shotgun (WGS) entry which is preliminary data.</text>
</comment>